<evidence type="ECO:0000313" key="1">
    <source>
        <dbReference type="EMBL" id="DAE02283.1"/>
    </source>
</evidence>
<accession>A0A8S5P778</accession>
<organism evidence="1">
    <name type="scientific">Herelleviridae sp. cttEB8</name>
    <dbReference type="NCBI Taxonomy" id="2825832"/>
    <lineage>
        <taxon>Viruses</taxon>
        <taxon>Duplodnaviria</taxon>
        <taxon>Heunggongvirae</taxon>
        <taxon>Uroviricota</taxon>
        <taxon>Caudoviricetes</taxon>
        <taxon>Herelleviridae</taxon>
    </lineage>
</organism>
<protein>
    <submittedName>
        <fullName evidence="1">Uncharacterized protein</fullName>
    </submittedName>
</protein>
<sequence length="67" mass="7709">METFKRKNITVECDYAKEGESFSSIVVKMKTFDSGTIIAEKRLVDSSFSKERVDKIANELLDHYVTE</sequence>
<reference evidence="1" key="1">
    <citation type="journal article" date="2021" name="Proc. Natl. Acad. Sci. U.S.A.">
        <title>A Catalog of Tens of Thousands of Viruses from Human Metagenomes Reveals Hidden Associations with Chronic Diseases.</title>
        <authorList>
            <person name="Tisza M.J."/>
            <person name="Buck C.B."/>
        </authorList>
    </citation>
    <scope>NUCLEOTIDE SEQUENCE</scope>
    <source>
        <strain evidence="1">CttEB8</strain>
    </source>
</reference>
<dbReference type="EMBL" id="BK015344">
    <property type="protein sequence ID" value="DAE02283.1"/>
    <property type="molecule type" value="Genomic_DNA"/>
</dbReference>
<name>A0A8S5P778_9CAUD</name>
<proteinExistence type="predicted"/>